<sequence>MIGRSSLTGSSWDSDVDVSKTRCKQIVAFFLINKMCEHVILHSGYHHPVLRSWQSTNTSITSENLIYPIFVTDNDDAVEDIPSMPGQARYGINKLREALAPAVKNGLKTVLIFGVPGKICKDNNGTGADIPTTPTLMAIKMLRQWFPNLLIAADVCLCPYTCHGHCGVLFEDGSINNEASIARLAEISVNYAKAGCHIIAPSDMMDGRIGAIKKGLAESGYGSRVSVMSYSAKFASSFYGPFRDAAKSAPSFGDRKCYQLPPGSIGLAERAVDRDVQEGADILMVKPGLAYLDVVKTIKTKYPTHPLAIYQVSGEFAMLYHGAKAGAFNLQTTLMETLHSMRRAGADIIISYFTPQILEWQKEESKQA</sequence>
<dbReference type="Proteomes" id="UP000828390">
    <property type="component" value="Unassembled WGS sequence"/>
</dbReference>
<comment type="caution">
    <text evidence="19">The sequence shown here is derived from an EMBL/GenBank/DDBJ whole genome shotgun (WGS) entry which is preliminary data.</text>
</comment>
<dbReference type="OrthoDB" id="1530at2759"/>
<reference evidence="19" key="2">
    <citation type="submission" date="2020-11" db="EMBL/GenBank/DDBJ databases">
        <authorList>
            <person name="McCartney M.A."/>
            <person name="Auch B."/>
            <person name="Kono T."/>
            <person name="Mallez S."/>
            <person name="Becker A."/>
            <person name="Gohl D.M."/>
            <person name="Silverstein K.A.T."/>
            <person name="Koren S."/>
            <person name="Bechman K.B."/>
            <person name="Herman A."/>
            <person name="Abrahante J.E."/>
            <person name="Garbe J."/>
        </authorList>
    </citation>
    <scope>NUCLEOTIDE SEQUENCE</scope>
    <source>
        <strain evidence="19">Duluth1</strain>
        <tissue evidence="19">Whole animal</tissue>
    </source>
</reference>
<comment type="similarity">
    <text evidence="3 18">Belongs to the ALAD family.</text>
</comment>
<feature type="binding site" evidence="16">
    <location>
        <position position="156"/>
    </location>
    <ligand>
        <name>Zn(2+)</name>
        <dbReference type="ChEBI" id="CHEBI:29105"/>
        <label>1</label>
        <note>catalytic</note>
    </ligand>
</feature>
<dbReference type="InterPro" id="IPR001731">
    <property type="entry name" value="ALAD"/>
</dbReference>
<dbReference type="InterPro" id="IPR030656">
    <property type="entry name" value="ALAD_AS"/>
</dbReference>
<accession>A0A9D4FCC2</accession>
<comment type="pathway">
    <text evidence="2">Porphyrin-containing compound metabolism; protoporphyrin-IX biosynthesis; coproporphyrinogen-III from 5-aminolevulinate: step 1/4.</text>
</comment>
<gene>
    <name evidence="19" type="ORF">DPMN_147520</name>
</gene>
<keyword evidence="8" id="KW-0350">Heme biosynthesis</keyword>
<feature type="binding site" evidence="16">
    <location>
        <position position="257"/>
    </location>
    <ligand>
        <name>Zn(2+)</name>
        <dbReference type="ChEBI" id="CHEBI:29105"/>
        <label>2</label>
    </ligand>
</feature>
<evidence type="ECO:0000256" key="1">
    <source>
        <dbReference type="ARBA" id="ARBA00001947"/>
    </source>
</evidence>
<keyword evidence="7" id="KW-0862">Zinc</keyword>
<keyword evidence="9 17" id="KW-0456">Lyase</keyword>
<feature type="binding site" evidence="15">
    <location>
        <position position="313"/>
    </location>
    <ligand>
        <name>5-aminolevulinate</name>
        <dbReference type="ChEBI" id="CHEBI:356416"/>
        <label>2</label>
    </ligand>
</feature>
<proteinExistence type="inferred from homology"/>
<dbReference type="PROSITE" id="PS00169">
    <property type="entry name" value="D_ALA_DEHYDRATASE"/>
    <property type="match status" value="1"/>
</dbReference>
<dbReference type="GO" id="GO:0006783">
    <property type="term" value="P:heme biosynthetic process"/>
    <property type="evidence" value="ECO:0007669"/>
    <property type="project" value="UniProtKB-KW"/>
</dbReference>
<comment type="cofactor">
    <cofactor evidence="1">
        <name>Zn(2+)</name>
        <dbReference type="ChEBI" id="CHEBI:29105"/>
    </cofactor>
</comment>
<dbReference type="EMBL" id="JAIWYP010000007">
    <property type="protein sequence ID" value="KAH3793991.1"/>
    <property type="molecule type" value="Genomic_DNA"/>
</dbReference>
<comment type="function">
    <text evidence="11">Catalyzes an early step in the biosynthesis of tetrapyrroles. Binds two molecules of 5-aminolevulinate per subunit, each at a distinct site, and catalyzes their condensation to form porphobilinogen.</text>
</comment>
<organism evidence="19 20">
    <name type="scientific">Dreissena polymorpha</name>
    <name type="common">Zebra mussel</name>
    <name type="synonym">Mytilus polymorpha</name>
    <dbReference type="NCBI Taxonomy" id="45954"/>
    <lineage>
        <taxon>Eukaryota</taxon>
        <taxon>Metazoa</taxon>
        <taxon>Spiralia</taxon>
        <taxon>Lophotrochozoa</taxon>
        <taxon>Mollusca</taxon>
        <taxon>Bivalvia</taxon>
        <taxon>Autobranchia</taxon>
        <taxon>Heteroconchia</taxon>
        <taxon>Euheterodonta</taxon>
        <taxon>Imparidentia</taxon>
        <taxon>Neoheterodontei</taxon>
        <taxon>Myida</taxon>
        <taxon>Dreissenoidea</taxon>
        <taxon>Dreissenidae</taxon>
        <taxon>Dreissena</taxon>
    </lineage>
</organism>
<feature type="binding site" evidence="16">
    <location>
        <position position="158"/>
    </location>
    <ligand>
        <name>Zn(2+)</name>
        <dbReference type="ChEBI" id="CHEBI:29105"/>
        <label>1</label>
        <note>catalytic</note>
    </ligand>
</feature>
<dbReference type="PRINTS" id="PR00144">
    <property type="entry name" value="DALDHYDRTASE"/>
</dbReference>
<dbReference type="CDD" id="cd04824">
    <property type="entry name" value="eu_ALAD_PBGS_cysteine_rich"/>
    <property type="match status" value="1"/>
</dbReference>
<dbReference type="SUPFAM" id="SSF51569">
    <property type="entry name" value="Aldolase"/>
    <property type="match status" value="1"/>
</dbReference>
<dbReference type="GO" id="GO:0008270">
    <property type="term" value="F:zinc ion binding"/>
    <property type="evidence" value="ECO:0007669"/>
    <property type="project" value="TreeGrafter"/>
</dbReference>
<feature type="active site" description="Schiff-base intermediate with substrate" evidence="14">
    <location>
        <position position="233"/>
    </location>
</feature>
<comment type="catalytic activity">
    <reaction evidence="13 17">
        <text>2 5-aminolevulinate = porphobilinogen + 2 H2O + H(+)</text>
        <dbReference type="Rhea" id="RHEA:24064"/>
        <dbReference type="ChEBI" id="CHEBI:15377"/>
        <dbReference type="ChEBI" id="CHEBI:15378"/>
        <dbReference type="ChEBI" id="CHEBI:58126"/>
        <dbReference type="ChEBI" id="CHEBI:356416"/>
        <dbReference type="EC" id="4.2.1.24"/>
    </reaction>
</comment>
<feature type="active site" description="Schiff-base intermediate with substrate" evidence="14">
    <location>
        <position position="286"/>
    </location>
</feature>
<name>A0A9D4FCC2_DREPO</name>
<evidence type="ECO:0000256" key="18">
    <source>
        <dbReference type="RuleBase" id="RU004161"/>
    </source>
</evidence>
<feature type="binding site" evidence="16">
    <location>
        <position position="166"/>
    </location>
    <ligand>
        <name>Zn(2+)</name>
        <dbReference type="ChEBI" id="CHEBI:29105"/>
        <label>1</label>
        <note>catalytic</note>
    </ligand>
</feature>
<evidence type="ECO:0000256" key="10">
    <source>
        <dbReference type="ARBA" id="ARBA00023244"/>
    </source>
</evidence>
<comment type="subunit">
    <text evidence="12">Homooctamer; active form. Homohexamer; low activity form.</text>
</comment>
<feature type="binding site" evidence="16">
    <location>
        <position position="165"/>
    </location>
    <ligand>
        <name>Zn(2+)</name>
        <dbReference type="ChEBI" id="CHEBI:29105"/>
        <label>2</label>
    </ligand>
</feature>
<dbReference type="Gene3D" id="3.20.20.70">
    <property type="entry name" value="Aldolase class I"/>
    <property type="match status" value="1"/>
</dbReference>
<dbReference type="PANTHER" id="PTHR11458:SF0">
    <property type="entry name" value="DELTA-AMINOLEVULINIC ACID DEHYDRATASE"/>
    <property type="match status" value="1"/>
</dbReference>
<evidence type="ECO:0000256" key="13">
    <source>
        <dbReference type="ARBA" id="ARBA00047651"/>
    </source>
</evidence>
<dbReference type="InterPro" id="IPR013785">
    <property type="entry name" value="Aldolase_TIM"/>
</dbReference>
<evidence type="ECO:0000256" key="6">
    <source>
        <dbReference type="ARBA" id="ARBA00022723"/>
    </source>
</evidence>
<dbReference type="FunFam" id="3.20.20.70:FF:000048">
    <property type="entry name" value="Delta-aminolevulinic acid dehydratase"/>
    <property type="match status" value="1"/>
</dbReference>
<reference evidence="19" key="1">
    <citation type="journal article" date="2019" name="bioRxiv">
        <title>The Genome of the Zebra Mussel, Dreissena polymorpha: A Resource for Invasive Species Research.</title>
        <authorList>
            <person name="McCartney M.A."/>
            <person name="Auch B."/>
            <person name="Kono T."/>
            <person name="Mallez S."/>
            <person name="Zhang Y."/>
            <person name="Obille A."/>
            <person name="Becker A."/>
            <person name="Abrahante J.E."/>
            <person name="Garbe J."/>
            <person name="Badalamenti J.P."/>
            <person name="Herman A."/>
            <person name="Mangelson H."/>
            <person name="Liachko I."/>
            <person name="Sullivan S."/>
            <person name="Sone E.D."/>
            <person name="Koren S."/>
            <person name="Silverstein K.A.T."/>
            <person name="Beckman K.B."/>
            <person name="Gohl D.M."/>
        </authorList>
    </citation>
    <scope>NUCLEOTIDE SEQUENCE</scope>
    <source>
        <strain evidence="19">Duluth1</strain>
        <tissue evidence="19">Whole animal</tissue>
    </source>
</reference>
<evidence type="ECO:0000256" key="14">
    <source>
        <dbReference type="PIRSR" id="PIRSR001415-1"/>
    </source>
</evidence>
<dbReference type="PANTHER" id="PTHR11458">
    <property type="entry name" value="DELTA-AMINOLEVULINIC ACID DEHYDRATASE"/>
    <property type="match status" value="1"/>
</dbReference>
<feature type="binding site" evidence="15">
    <location>
        <position position="255"/>
    </location>
    <ligand>
        <name>5-aminolevulinate</name>
        <dbReference type="ChEBI" id="CHEBI:356416"/>
        <label>1</label>
    </ligand>
</feature>
<keyword evidence="6" id="KW-0479">Metal-binding</keyword>
<protein>
    <recommendedName>
        <fullName evidence="5 17">Delta-aminolevulinic acid dehydratase</fullName>
        <ecNumber evidence="4 17">4.2.1.24</ecNumber>
    </recommendedName>
</protein>
<evidence type="ECO:0000256" key="17">
    <source>
        <dbReference type="RuleBase" id="RU000515"/>
    </source>
</evidence>
<feature type="binding site" evidence="15">
    <location>
        <position position="243"/>
    </location>
    <ligand>
        <name>5-aminolevulinate</name>
        <dbReference type="ChEBI" id="CHEBI:356416"/>
        <label>1</label>
    </ligand>
</feature>
<dbReference type="NCBIfam" id="NF006762">
    <property type="entry name" value="PRK09283.1"/>
    <property type="match status" value="1"/>
</dbReference>
<evidence type="ECO:0000256" key="15">
    <source>
        <dbReference type="PIRSR" id="PIRSR001415-2"/>
    </source>
</evidence>
<dbReference type="Pfam" id="PF00490">
    <property type="entry name" value="ALAD"/>
    <property type="match status" value="1"/>
</dbReference>
<evidence type="ECO:0000256" key="16">
    <source>
        <dbReference type="PIRSR" id="PIRSR001415-4"/>
    </source>
</evidence>
<dbReference type="SMART" id="SM01004">
    <property type="entry name" value="ALAD"/>
    <property type="match status" value="1"/>
</dbReference>
<dbReference type="GO" id="GO:0005829">
    <property type="term" value="C:cytosol"/>
    <property type="evidence" value="ECO:0007669"/>
    <property type="project" value="TreeGrafter"/>
</dbReference>
<feature type="binding site" evidence="15">
    <location>
        <position position="352"/>
    </location>
    <ligand>
        <name>5-aminolevulinate</name>
        <dbReference type="ChEBI" id="CHEBI:356416"/>
        <label>2</label>
    </ligand>
</feature>
<evidence type="ECO:0000256" key="3">
    <source>
        <dbReference type="ARBA" id="ARBA00008055"/>
    </source>
</evidence>
<dbReference type="EC" id="4.2.1.24" evidence="4 17"/>
<evidence type="ECO:0000313" key="19">
    <source>
        <dbReference type="EMBL" id="KAH3793991.1"/>
    </source>
</evidence>
<keyword evidence="20" id="KW-1185">Reference proteome</keyword>
<dbReference type="AlphaFoldDB" id="A0A9D4FCC2"/>
<evidence type="ECO:0000256" key="8">
    <source>
        <dbReference type="ARBA" id="ARBA00023133"/>
    </source>
</evidence>
<evidence type="ECO:0000256" key="7">
    <source>
        <dbReference type="ARBA" id="ARBA00022833"/>
    </source>
</evidence>
<dbReference type="PIRSF" id="PIRSF001415">
    <property type="entry name" value="Porphbilin_synth"/>
    <property type="match status" value="1"/>
</dbReference>
<evidence type="ECO:0000256" key="12">
    <source>
        <dbReference type="ARBA" id="ARBA00025861"/>
    </source>
</evidence>
<evidence type="ECO:0000256" key="5">
    <source>
        <dbReference type="ARBA" id="ARBA00020771"/>
    </source>
</evidence>
<evidence type="ECO:0000256" key="9">
    <source>
        <dbReference type="ARBA" id="ARBA00023239"/>
    </source>
</evidence>
<keyword evidence="10 17" id="KW-0627">Porphyrin biosynthesis</keyword>
<evidence type="ECO:0000313" key="20">
    <source>
        <dbReference type="Proteomes" id="UP000828390"/>
    </source>
</evidence>
<evidence type="ECO:0000256" key="4">
    <source>
        <dbReference type="ARBA" id="ARBA00012053"/>
    </source>
</evidence>
<evidence type="ECO:0000256" key="11">
    <source>
        <dbReference type="ARBA" id="ARBA00025628"/>
    </source>
</evidence>
<evidence type="ECO:0000256" key="2">
    <source>
        <dbReference type="ARBA" id="ARBA00004694"/>
    </source>
</evidence>
<dbReference type="GO" id="GO:0004655">
    <property type="term" value="F:porphobilinogen synthase activity"/>
    <property type="evidence" value="ECO:0007669"/>
    <property type="project" value="UniProtKB-EC"/>
</dbReference>